<feature type="region of interest" description="Disordered" evidence="1">
    <location>
        <begin position="17"/>
        <end position="80"/>
    </location>
</feature>
<dbReference type="PANTHER" id="PTHR21535:SF90">
    <property type="entry name" value="CORA METAL ION TRANSPORTER"/>
    <property type="match status" value="1"/>
</dbReference>
<dbReference type="InterPro" id="IPR045861">
    <property type="entry name" value="CorA_cytoplasmic_dom"/>
</dbReference>
<evidence type="ECO:0000313" key="3">
    <source>
        <dbReference type="EMBL" id="EDP45160.1"/>
    </source>
</evidence>
<feature type="compositionally biased region" description="Polar residues" evidence="1">
    <location>
        <begin position="29"/>
        <end position="51"/>
    </location>
</feature>
<proteinExistence type="predicted"/>
<name>A8PRX4_MALGO</name>
<gene>
    <name evidence="3" type="ORF">MGL_0149</name>
</gene>
<dbReference type="OMA" id="HTYLAQI"/>
<dbReference type="GO" id="GO:0015095">
    <property type="term" value="F:magnesium ion transmembrane transporter activity"/>
    <property type="evidence" value="ECO:0007669"/>
    <property type="project" value="InterPro"/>
</dbReference>
<feature type="compositionally biased region" description="Basic and acidic residues" evidence="1">
    <location>
        <begin position="92"/>
        <end position="102"/>
    </location>
</feature>
<dbReference type="AlphaFoldDB" id="A8PRX4"/>
<dbReference type="Gene3D" id="3.30.460.20">
    <property type="entry name" value="CorA soluble domain-like"/>
    <property type="match status" value="1"/>
</dbReference>
<dbReference type="STRING" id="425265.A8PRX4"/>
<keyword evidence="2" id="KW-0812">Transmembrane</keyword>
<dbReference type="GO" id="GO:0016020">
    <property type="term" value="C:membrane"/>
    <property type="evidence" value="ECO:0007669"/>
    <property type="project" value="TreeGrafter"/>
</dbReference>
<dbReference type="InParanoid" id="A8PRX4"/>
<feature type="compositionally biased region" description="Low complexity" evidence="1">
    <location>
        <begin position="193"/>
        <end position="202"/>
    </location>
</feature>
<keyword evidence="2" id="KW-1133">Transmembrane helix</keyword>
<feature type="compositionally biased region" description="Acidic residues" evidence="1">
    <location>
        <begin position="142"/>
        <end position="152"/>
    </location>
</feature>
<feature type="transmembrane region" description="Helical" evidence="2">
    <location>
        <begin position="614"/>
        <end position="632"/>
    </location>
</feature>
<feature type="transmembrane region" description="Helical" evidence="2">
    <location>
        <begin position="863"/>
        <end position="895"/>
    </location>
</feature>
<feature type="compositionally biased region" description="Basic residues" evidence="1">
    <location>
        <begin position="118"/>
        <end position="131"/>
    </location>
</feature>
<dbReference type="GeneID" id="5856680"/>
<dbReference type="PANTHER" id="PTHR21535">
    <property type="entry name" value="MAGNESIUM AND COBALT TRANSPORT PROTEIN/MITOCHONDRIAL IMPORT INNER MEMBRANE TRANSLOCASE SUBUNIT TIM8"/>
    <property type="match status" value="1"/>
</dbReference>
<dbReference type="RefSeq" id="XP_001732374.1">
    <property type="nucleotide sequence ID" value="XM_001732322.1"/>
</dbReference>
<feature type="transmembrane region" description="Helical" evidence="2">
    <location>
        <begin position="915"/>
        <end position="935"/>
    </location>
</feature>
<dbReference type="GO" id="GO:0010961">
    <property type="term" value="P:intracellular magnesium ion homeostasis"/>
    <property type="evidence" value="ECO:0007669"/>
    <property type="project" value="TreeGrafter"/>
</dbReference>
<dbReference type="Proteomes" id="UP000008837">
    <property type="component" value="Unassembled WGS sequence"/>
</dbReference>
<feature type="compositionally biased region" description="Acidic residues" evidence="1">
    <location>
        <begin position="172"/>
        <end position="189"/>
    </location>
</feature>
<evidence type="ECO:0000256" key="2">
    <source>
        <dbReference type="SAM" id="Phobius"/>
    </source>
</evidence>
<feature type="compositionally biased region" description="Basic residues" evidence="1">
    <location>
        <begin position="250"/>
        <end position="262"/>
    </location>
</feature>
<evidence type="ECO:0000313" key="4">
    <source>
        <dbReference type="Proteomes" id="UP000008837"/>
    </source>
</evidence>
<comment type="caution">
    <text evidence="3">The sequence shown here is derived from an EMBL/GenBank/DDBJ whole genome shotgun (WGS) entry which is preliminary data.</text>
</comment>
<dbReference type="Gene3D" id="1.20.58.340">
    <property type="entry name" value="Magnesium transport protein CorA, transmembrane region"/>
    <property type="match status" value="1"/>
</dbReference>
<dbReference type="OrthoDB" id="29879at2759"/>
<dbReference type="VEuPathDB" id="FungiDB:MGL_0149"/>
<dbReference type="CDD" id="cd12829">
    <property type="entry name" value="Alr1p-like"/>
    <property type="match status" value="1"/>
</dbReference>
<accession>A8PRX4</accession>
<keyword evidence="4" id="KW-1185">Reference proteome</keyword>
<dbReference type="InterPro" id="IPR044089">
    <property type="entry name" value="Alr1-like"/>
</dbReference>
<feature type="region of interest" description="Disordered" evidence="1">
    <location>
        <begin position="423"/>
        <end position="444"/>
    </location>
</feature>
<feature type="compositionally biased region" description="Basic and acidic residues" evidence="1">
    <location>
        <begin position="132"/>
        <end position="141"/>
    </location>
</feature>
<reference evidence="3 4" key="1">
    <citation type="journal article" date="2007" name="Proc. Natl. Acad. Sci. U.S.A.">
        <title>Dandruff-associated Malassezia genomes reveal convergent and divergent virulence traits shared with plant and human fungal pathogens.</title>
        <authorList>
            <person name="Xu J."/>
            <person name="Saunders C.W."/>
            <person name="Hu P."/>
            <person name="Grant R.A."/>
            <person name="Boekhout T."/>
            <person name="Kuramae E.E."/>
            <person name="Kronstad J.W."/>
            <person name="Deangelis Y.M."/>
            <person name="Reeder N.L."/>
            <person name="Johnstone K.R."/>
            <person name="Leland M."/>
            <person name="Fieno A.M."/>
            <person name="Begley W.M."/>
            <person name="Sun Y."/>
            <person name="Lacey M.P."/>
            <person name="Chaudhary T."/>
            <person name="Keough T."/>
            <person name="Chu L."/>
            <person name="Sears R."/>
            <person name="Yuan B."/>
            <person name="Dawson T.L.Jr."/>
        </authorList>
    </citation>
    <scope>NUCLEOTIDE SEQUENCE [LARGE SCALE GENOMIC DNA]</scope>
    <source>
        <strain evidence="4">ATCC MYA-4612 / CBS 7966</strain>
    </source>
</reference>
<dbReference type="KEGG" id="mgl:MGL_0149"/>
<feature type="region of interest" description="Disordered" evidence="1">
    <location>
        <begin position="118"/>
        <end position="264"/>
    </location>
</feature>
<protein>
    <submittedName>
        <fullName evidence="3">Uncharacterized protein</fullName>
    </submittedName>
</protein>
<sequence length="953" mass="108272">MREKPTRSSWHSWWPASWRSVPKLPPEPNTSASKNPTTNPSADATATSTQEKFPHTTFAMQEAHASPLTEKQHDDHHARTTRLKFAGTHIRLHPEDLPHDYEPGEVYRGLDEYVAARRSARRRAHRLRRTSGTRESERNQDSDSDSDSDSSDSDSSNGPQVISRLLSFFGDNSDDPSSDSSTDDDDSDRDSDSSTSSTTSRARSSRDVDPSDRISLASGRSRREMAGTSTPGASSAFAPWTPRLSALTGTRRRRKRRRHANRRERPVHIVKASRMARRNARRLRELSGGITEYTLFAPTGDSRSNVVVSQSWRAIWDRMEHYFSYHRQNDGLAGDLGLPMLSSPPAPTTVEPIMGDENLALPSPALELHVPDRAADSPHDPHAEAFEHELQTGRHMSDMPLTPFFRSNISGDVIPSPMPFGSLSTGRATSPRQERMSPFPNHGKVSPIPEEPGDLQLPEAALDIYGYPEPAIADSVKNEDITEASIRSDPWWLDIRCPTYKDMQQLGQHFPLHPLTVEDILKQEQREKVETFERLGYYFVVLRALDENYFRFTKPAERTDDTREKHLLVSPGLVEAQVPSTPLPGNIEPKPNVGSGRVHIETVKSEDAKEGLEGLNAGAVTLYLVVFSYGVLSFHFEDVHKHTDKVRDRLNSSFTMMERSSDWIVHALYDSIVDAFFPYVSFLQHEVEYVNYLSNDLSLTPFKKDERVSKQAKRFFTKPLFAKTRRKRETAFVAEEILRALPKGNAEYVEYLTKRAKKQKAFSTYDAMDQSHFILRLARVREVVIGLTRLLVPKADVVRALRKRLVDMDRPERKNGLLGMYFDDIFDHIASMLAQLQERETSLKYTHSSFFARVSMISIRFQIHIATVITLATMVIDIVFFITLFCTTFSMNLYIPADNQKDPDRPDEPMHSNSRAFAGIASSLVVFPIFLYSYYRYAVFRSKARSKRSMESR</sequence>
<keyword evidence="2" id="KW-0472">Membrane</keyword>
<organism evidence="3 4">
    <name type="scientific">Malassezia globosa (strain ATCC MYA-4612 / CBS 7966)</name>
    <name type="common">Dandruff-associated fungus</name>
    <dbReference type="NCBI Taxonomy" id="425265"/>
    <lineage>
        <taxon>Eukaryota</taxon>
        <taxon>Fungi</taxon>
        <taxon>Dikarya</taxon>
        <taxon>Basidiomycota</taxon>
        <taxon>Ustilaginomycotina</taxon>
        <taxon>Malasseziomycetes</taxon>
        <taxon>Malasseziales</taxon>
        <taxon>Malasseziaceae</taxon>
        <taxon>Malassezia</taxon>
    </lineage>
</organism>
<evidence type="ECO:0000256" key="1">
    <source>
        <dbReference type="SAM" id="MobiDB-lite"/>
    </source>
</evidence>
<dbReference type="EMBL" id="AAYY01000001">
    <property type="protein sequence ID" value="EDP45160.1"/>
    <property type="molecule type" value="Genomic_DNA"/>
</dbReference>
<feature type="region of interest" description="Disordered" evidence="1">
    <location>
        <begin position="85"/>
        <end position="104"/>
    </location>
</feature>
<dbReference type="SUPFAM" id="SSF143865">
    <property type="entry name" value="CorA soluble domain-like"/>
    <property type="match status" value="1"/>
</dbReference>